<dbReference type="InParanoid" id="A0A0H2RVN4"/>
<name>A0A0H2RVN4_9AGAM</name>
<keyword evidence="3" id="KW-1185">Reference proteome</keyword>
<evidence type="ECO:0000313" key="3">
    <source>
        <dbReference type="Proteomes" id="UP000053477"/>
    </source>
</evidence>
<proteinExistence type="predicted"/>
<organism evidence="2 3">
    <name type="scientific">Schizopora paradoxa</name>
    <dbReference type="NCBI Taxonomy" id="27342"/>
    <lineage>
        <taxon>Eukaryota</taxon>
        <taxon>Fungi</taxon>
        <taxon>Dikarya</taxon>
        <taxon>Basidiomycota</taxon>
        <taxon>Agaricomycotina</taxon>
        <taxon>Agaricomycetes</taxon>
        <taxon>Hymenochaetales</taxon>
        <taxon>Schizoporaceae</taxon>
        <taxon>Schizopora</taxon>
    </lineage>
</organism>
<reference evidence="2 3" key="1">
    <citation type="submission" date="2015-04" db="EMBL/GenBank/DDBJ databases">
        <title>Complete genome sequence of Schizopora paradoxa KUC8140, a cosmopolitan wood degrader in East Asia.</title>
        <authorList>
            <consortium name="DOE Joint Genome Institute"/>
            <person name="Min B."/>
            <person name="Park H."/>
            <person name="Jang Y."/>
            <person name="Kim J.-J."/>
            <person name="Kim K.H."/>
            <person name="Pangilinan J."/>
            <person name="Lipzen A."/>
            <person name="Riley R."/>
            <person name="Grigoriev I.V."/>
            <person name="Spatafora J.W."/>
            <person name="Choi I.-G."/>
        </authorList>
    </citation>
    <scope>NUCLEOTIDE SEQUENCE [LARGE SCALE GENOMIC DNA]</scope>
    <source>
        <strain evidence="2 3">KUC8140</strain>
    </source>
</reference>
<feature type="region of interest" description="Disordered" evidence="1">
    <location>
        <begin position="73"/>
        <end position="95"/>
    </location>
</feature>
<dbReference type="AlphaFoldDB" id="A0A0H2RVN4"/>
<evidence type="ECO:0000313" key="2">
    <source>
        <dbReference type="EMBL" id="KLO16095.1"/>
    </source>
</evidence>
<protein>
    <submittedName>
        <fullName evidence="2">Uncharacterized protein</fullName>
    </submittedName>
</protein>
<feature type="compositionally biased region" description="Low complexity" evidence="1">
    <location>
        <begin position="326"/>
        <end position="338"/>
    </location>
</feature>
<feature type="region of interest" description="Disordered" evidence="1">
    <location>
        <begin position="326"/>
        <end position="345"/>
    </location>
</feature>
<feature type="region of interest" description="Disordered" evidence="1">
    <location>
        <begin position="1"/>
        <end position="20"/>
    </location>
</feature>
<dbReference type="EMBL" id="KQ085920">
    <property type="protein sequence ID" value="KLO16095.1"/>
    <property type="molecule type" value="Genomic_DNA"/>
</dbReference>
<feature type="compositionally biased region" description="Gly residues" evidence="1">
    <location>
        <begin position="264"/>
        <end position="273"/>
    </location>
</feature>
<feature type="compositionally biased region" description="Basic and acidic residues" evidence="1">
    <location>
        <begin position="7"/>
        <end position="16"/>
    </location>
</feature>
<feature type="region of interest" description="Disordered" evidence="1">
    <location>
        <begin position="141"/>
        <end position="245"/>
    </location>
</feature>
<feature type="compositionally biased region" description="Polar residues" evidence="1">
    <location>
        <begin position="165"/>
        <end position="174"/>
    </location>
</feature>
<accession>A0A0H2RVN4</accession>
<feature type="region of interest" description="Disordered" evidence="1">
    <location>
        <begin position="262"/>
        <end position="314"/>
    </location>
</feature>
<gene>
    <name evidence="2" type="ORF">SCHPADRAFT_995335</name>
</gene>
<dbReference type="Proteomes" id="UP000053477">
    <property type="component" value="Unassembled WGS sequence"/>
</dbReference>
<dbReference type="OrthoDB" id="2536714at2759"/>
<sequence length="506" mass="55461">MEPNENDGSKTPDSRGRKVYPASLALDDKNRHVPLHRRGKSKTFERLEDLLREAGYKETRVFTPEAERLAFEAGQRAKREKERRKRVSALGSTNGLGGAVANLFTGIIRQGEQVIRGGARPSEIVGHSETGLEGEMHSSRLAIDSSDPPSPSPSPRYHQIRRPFTPNSFSSDCNSPQSSNMPSSSSSRSPPRIARRVPDARTTLRHMISAPNIPQRRQVPPPSRRTSERPHSQVEANAQPPLPSNWLQTVKQAVLGTGLESGAYVGGPVGGRGRTTRNARTPQSRRQMLRDPSGRSPSANRRVFTPHVPRAHTSPGVVTTASVVCRSAPGSRSSSASRGAKRGKENQNIFVPSLGVTTIEGDAWPTVGAVTSSDSAPVIRLDSESDDDSDDGELCFARLIIPNKRQHSIQSLRKHLHDAATPTHRPFVRPIASTTSSLRRVFKPSRSNTAEDSFDDDGLQRSWHQYGAECTDDTADEWSDSGLPGFERTVKKRAPLPWASWSTNKT</sequence>
<feature type="compositionally biased region" description="Low complexity" evidence="1">
    <location>
        <begin position="175"/>
        <end position="192"/>
    </location>
</feature>
<evidence type="ECO:0000256" key="1">
    <source>
        <dbReference type="SAM" id="MobiDB-lite"/>
    </source>
</evidence>